<dbReference type="InterPro" id="IPR027417">
    <property type="entry name" value="P-loop_NTPase"/>
</dbReference>
<organism evidence="12 13">
    <name type="scientific">Ectocarpus siliculosus</name>
    <name type="common">Brown alga</name>
    <name type="synonym">Conferva siliculosa</name>
    <dbReference type="NCBI Taxonomy" id="2880"/>
    <lineage>
        <taxon>Eukaryota</taxon>
        <taxon>Sar</taxon>
        <taxon>Stramenopiles</taxon>
        <taxon>Ochrophyta</taxon>
        <taxon>PX clade</taxon>
        <taxon>Phaeophyceae</taxon>
        <taxon>Ectocarpales</taxon>
        <taxon>Ectocarpaceae</taxon>
        <taxon>Ectocarpus</taxon>
    </lineage>
</organism>
<reference evidence="12 13" key="1">
    <citation type="journal article" date="2010" name="Nature">
        <title>The Ectocarpus genome and the independent evolution of multicellularity in brown algae.</title>
        <authorList>
            <person name="Cock J.M."/>
            <person name="Sterck L."/>
            <person name="Rouze P."/>
            <person name="Scornet D."/>
            <person name="Allen A.E."/>
            <person name="Amoutzias G."/>
            <person name="Anthouard V."/>
            <person name="Artiguenave F."/>
            <person name="Aury J.M."/>
            <person name="Badger J.H."/>
            <person name="Beszteri B."/>
            <person name="Billiau K."/>
            <person name="Bonnet E."/>
            <person name="Bothwell J.H."/>
            <person name="Bowler C."/>
            <person name="Boyen C."/>
            <person name="Brownlee C."/>
            <person name="Carrano C.J."/>
            <person name="Charrier B."/>
            <person name="Cho G.Y."/>
            <person name="Coelho S.M."/>
            <person name="Collen J."/>
            <person name="Corre E."/>
            <person name="Da Silva C."/>
            <person name="Delage L."/>
            <person name="Delaroque N."/>
            <person name="Dittami S.M."/>
            <person name="Doulbeau S."/>
            <person name="Elias M."/>
            <person name="Farnham G."/>
            <person name="Gachon C.M."/>
            <person name="Gschloessl B."/>
            <person name="Heesch S."/>
            <person name="Jabbari K."/>
            <person name="Jubin C."/>
            <person name="Kawai H."/>
            <person name="Kimura K."/>
            <person name="Kloareg B."/>
            <person name="Kupper F.C."/>
            <person name="Lang D."/>
            <person name="Le Bail A."/>
            <person name="Leblanc C."/>
            <person name="Lerouge P."/>
            <person name="Lohr M."/>
            <person name="Lopez P.J."/>
            <person name="Martens C."/>
            <person name="Maumus F."/>
            <person name="Michel G."/>
            <person name="Miranda-Saavedra D."/>
            <person name="Morales J."/>
            <person name="Moreau H."/>
            <person name="Motomura T."/>
            <person name="Nagasato C."/>
            <person name="Napoli C.A."/>
            <person name="Nelson D.R."/>
            <person name="Nyvall-Collen P."/>
            <person name="Peters A.F."/>
            <person name="Pommier C."/>
            <person name="Potin P."/>
            <person name="Poulain J."/>
            <person name="Quesneville H."/>
            <person name="Read B."/>
            <person name="Rensing S.A."/>
            <person name="Ritter A."/>
            <person name="Rousvoal S."/>
            <person name="Samanta M."/>
            <person name="Samson G."/>
            <person name="Schroeder D.C."/>
            <person name="Segurens B."/>
            <person name="Strittmatter M."/>
            <person name="Tonon T."/>
            <person name="Tregear J.W."/>
            <person name="Valentin K."/>
            <person name="von Dassow P."/>
            <person name="Yamagishi T."/>
            <person name="Van de Peer Y."/>
            <person name="Wincker P."/>
        </authorList>
    </citation>
    <scope>NUCLEOTIDE SEQUENCE [LARGE SCALE GENOMIC DNA]</scope>
    <source>
        <strain evidence="13">Ec32 / CCAP1310/4</strain>
    </source>
</reference>
<dbReference type="InterPro" id="IPR014014">
    <property type="entry name" value="RNA_helicase_DEAD_Q_motif"/>
</dbReference>
<feature type="compositionally biased region" description="Low complexity" evidence="8">
    <location>
        <begin position="27"/>
        <end position="40"/>
    </location>
</feature>
<dbReference type="EMBL" id="FN649743">
    <property type="protein sequence ID" value="CBJ48650.1"/>
    <property type="molecule type" value="Genomic_DNA"/>
</dbReference>
<evidence type="ECO:0000313" key="13">
    <source>
        <dbReference type="Proteomes" id="UP000002630"/>
    </source>
</evidence>
<dbReference type="eggNOG" id="KOG0339">
    <property type="taxonomic scope" value="Eukaryota"/>
</dbReference>
<evidence type="ECO:0000313" key="12">
    <source>
        <dbReference type="EMBL" id="CBJ48650.1"/>
    </source>
</evidence>
<dbReference type="SUPFAM" id="SSF52540">
    <property type="entry name" value="P-loop containing nucleoside triphosphate hydrolases"/>
    <property type="match status" value="2"/>
</dbReference>
<dbReference type="GO" id="GO:0016787">
    <property type="term" value="F:hydrolase activity"/>
    <property type="evidence" value="ECO:0007669"/>
    <property type="project" value="UniProtKB-KW"/>
</dbReference>
<keyword evidence="13" id="KW-1185">Reference proteome</keyword>
<dbReference type="EMBL" id="FN648663">
    <property type="protein sequence ID" value="CBJ48650.1"/>
    <property type="molecule type" value="Genomic_DNA"/>
</dbReference>
<dbReference type="Pfam" id="PF00270">
    <property type="entry name" value="DEAD"/>
    <property type="match status" value="1"/>
</dbReference>
<sequence>MKGYFDDSDEEDNSASKSTLSRWWSLPTSGRRPPSPTSWTRRSRGTAASRRKGRRSRERARRRPPNPNFWEGGERGEAPLKEKGGAHWGEREEEEGGEGSSWTGPVDGDGFPVGRVPDEKKKIEALPPVDHSQIEYEPFRKVFYELHPDMARLNAWEVKQLRNELQVSVEAGKQRNDTGVPAPVQSFKHAGFDDLLLSEVVRQGFEAPTPIQAQALPVVMSGRDMIGVAQTGSGKTLAFVWPSLVHLMDQREIVRGQEGPIVVILAPTRELAGQIYSEANKFAKRYGCKVCAVYGGAGKWEMQKALKEGPEIVVATPGRMIEMIKLKSTNMRRCTMMILDEADRMFDMGFEYQMRSIVAQTRPDRQTLMFSATFKRRVQQLASDILDDPVHVHIGGFNLTANEDIHQVVHVLSGDALKWKWFSDNVPAFVAKGKVLVFVSSKQGCEDLCKSLNKHTSLEAGAIHGDRDQTDREKTLRAFKQGLMPILVGTDVASRMGKDGVHPGTAYTLVTPKQASFAGDLAYHLESAKQAVPKELEALAKQGGGRRGGGGGGFGGGGGGGGGRGRQGGGIGFVAGKGNSSGSGGGGGGKFGPPAGPALTSAAAAAATKGTAAAHMQLPPSLKLMAASVGGGATAAAAAAAAGGSSKGRVHNPIEDSYDTKAPWSPGSKPASEPGSPAAGAAAGGGSNVRRGLW</sequence>
<evidence type="ECO:0000256" key="2">
    <source>
        <dbReference type="ARBA" id="ARBA00022741"/>
    </source>
</evidence>
<dbReference type="Proteomes" id="UP000002630">
    <property type="component" value="Linkage Group LG18"/>
</dbReference>
<feature type="region of interest" description="Disordered" evidence="8">
    <location>
        <begin position="642"/>
        <end position="694"/>
    </location>
</feature>
<feature type="domain" description="Helicase ATP-binding" evidence="9">
    <location>
        <begin position="216"/>
        <end position="392"/>
    </location>
</feature>
<protein>
    <recommendedName>
        <fullName evidence="1">RNA helicase</fullName>
        <ecNumber evidence="1">3.6.4.13</ecNumber>
    </recommendedName>
</protein>
<evidence type="ECO:0000256" key="8">
    <source>
        <dbReference type="SAM" id="MobiDB-lite"/>
    </source>
</evidence>
<evidence type="ECO:0000256" key="4">
    <source>
        <dbReference type="ARBA" id="ARBA00022806"/>
    </source>
</evidence>
<evidence type="ECO:0000259" key="10">
    <source>
        <dbReference type="PROSITE" id="PS51194"/>
    </source>
</evidence>
<dbReference type="Gene3D" id="3.40.50.300">
    <property type="entry name" value="P-loop containing nucleotide triphosphate hydrolases"/>
    <property type="match status" value="2"/>
</dbReference>
<keyword evidence="4 7" id="KW-0347">Helicase</keyword>
<feature type="domain" description="DEAD-box RNA helicase Q" evidence="11">
    <location>
        <begin position="185"/>
        <end position="213"/>
    </location>
</feature>
<comment type="similarity">
    <text evidence="7">Belongs to the DEAD box helicase family.</text>
</comment>
<feature type="region of interest" description="Disordered" evidence="8">
    <location>
        <begin position="541"/>
        <end position="594"/>
    </location>
</feature>
<dbReference type="PROSITE" id="PS51192">
    <property type="entry name" value="HELICASE_ATP_BIND_1"/>
    <property type="match status" value="1"/>
</dbReference>
<feature type="compositionally biased region" description="Basic and acidic residues" evidence="8">
    <location>
        <begin position="72"/>
        <end position="90"/>
    </location>
</feature>
<evidence type="ECO:0000259" key="11">
    <source>
        <dbReference type="PROSITE" id="PS51195"/>
    </source>
</evidence>
<proteinExistence type="inferred from homology"/>
<feature type="short sequence motif" description="Q motif" evidence="6">
    <location>
        <begin position="185"/>
        <end position="213"/>
    </location>
</feature>
<dbReference type="FunFam" id="3.40.50.300:FF:000079">
    <property type="entry name" value="probable ATP-dependent RNA helicase DDX17"/>
    <property type="match status" value="1"/>
</dbReference>
<dbReference type="AlphaFoldDB" id="D7G1S4"/>
<dbReference type="GO" id="GO:0003724">
    <property type="term" value="F:RNA helicase activity"/>
    <property type="evidence" value="ECO:0007669"/>
    <property type="project" value="UniProtKB-EC"/>
</dbReference>
<dbReference type="GO" id="GO:0005524">
    <property type="term" value="F:ATP binding"/>
    <property type="evidence" value="ECO:0007669"/>
    <property type="project" value="UniProtKB-KW"/>
</dbReference>
<feature type="compositionally biased region" description="Basic residues" evidence="8">
    <location>
        <begin position="41"/>
        <end position="64"/>
    </location>
</feature>
<feature type="compositionally biased region" description="Gly residues" evidence="8">
    <location>
        <begin position="542"/>
        <end position="591"/>
    </location>
</feature>
<dbReference type="STRING" id="2880.D7G1S4"/>
<dbReference type="SMART" id="SM00487">
    <property type="entry name" value="DEXDc"/>
    <property type="match status" value="1"/>
</dbReference>
<dbReference type="InterPro" id="IPR000629">
    <property type="entry name" value="RNA-helicase_DEAD-box_CS"/>
</dbReference>
<dbReference type="GO" id="GO:0003676">
    <property type="term" value="F:nucleic acid binding"/>
    <property type="evidence" value="ECO:0007669"/>
    <property type="project" value="InterPro"/>
</dbReference>
<dbReference type="Pfam" id="PF00271">
    <property type="entry name" value="Helicase_C"/>
    <property type="match status" value="1"/>
</dbReference>
<keyword evidence="3 7" id="KW-0378">Hydrolase</keyword>
<dbReference type="PANTHER" id="PTHR47958">
    <property type="entry name" value="ATP-DEPENDENT RNA HELICASE DBP3"/>
    <property type="match status" value="1"/>
</dbReference>
<accession>D7G1S4</accession>
<dbReference type="InParanoid" id="D7G1S4"/>
<feature type="compositionally biased region" description="Low complexity" evidence="8">
    <location>
        <begin position="665"/>
        <end position="681"/>
    </location>
</feature>
<keyword evidence="5 7" id="KW-0067">ATP-binding</keyword>
<evidence type="ECO:0000259" key="9">
    <source>
        <dbReference type="PROSITE" id="PS51192"/>
    </source>
</evidence>
<evidence type="ECO:0000256" key="3">
    <source>
        <dbReference type="ARBA" id="ARBA00022801"/>
    </source>
</evidence>
<feature type="region of interest" description="Disordered" evidence="8">
    <location>
        <begin position="1"/>
        <end position="116"/>
    </location>
</feature>
<evidence type="ECO:0000256" key="6">
    <source>
        <dbReference type="PROSITE-ProRule" id="PRU00552"/>
    </source>
</evidence>
<dbReference type="CDD" id="cd17952">
    <property type="entry name" value="DEADc_DDX42"/>
    <property type="match status" value="1"/>
</dbReference>
<dbReference type="InterPro" id="IPR014001">
    <property type="entry name" value="Helicase_ATP-bd"/>
</dbReference>
<evidence type="ECO:0000256" key="5">
    <source>
        <dbReference type="ARBA" id="ARBA00022840"/>
    </source>
</evidence>
<dbReference type="PROSITE" id="PS51194">
    <property type="entry name" value="HELICASE_CTER"/>
    <property type="match status" value="1"/>
</dbReference>
<dbReference type="EC" id="3.6.4.13" evidence="1"/>
<dbReference type="InterPro" id="IPR011545">
    <property type="entry name" value="DEAD/DEAH_box_helicase_dom"/>
</dbReference>
<evidence type="ECO:0000256" key="1">
    <source>
        <dbReference type="ARBA" id="ARBA00012552"/>
    </source>
</evidence>
<dbReference type="InterPro" id="IPR001650">
    <property type="entry name" value="Helicase_C-like"/>
</dbReference>
<gene>
    <name evidence="12" type="ORF">Esi_0046_0003</name>
</gene>
<feature type="domain" description="Helicase C-terminal" evidence="10">
    <location>
        <begin position="425"/>
        <end position="495"/>
    </location>
</feature>
<dbReference type="PROSITE" id="PS00039">
    <property type="entry name" value="DEAD_ATP_HELICASE"/>
    <property type="match status" value="1"/>
</dbReference>
<dbReference type="PROSITE" id="PS51195">
    <property type="entry name" value="Q_MOTIF"/>
    <property type="match status" value="1"/>
</dbReference>
<dbReference type="OrthoDB" id="196131at2759"/>
<name>D7G1S4_ECTSI</name>
<feature type="compositionally biased region" description="Acidic residues" evidence="8">
    <location>
        <begin position="1"/>
        <end position="13"/>
    </location>
</feature>
<evidence type="ECO:0000256" key="7">
    <source>
        <dbReference type="RuleBase" id="RU000492"/>
    </source>
</evidence>
<keyword evidence="2 7" id="KW-0547">Nucleotide-binding</keyword>